<evidence type="ECO:0000256" key="1">
    <source>
        <dbReference type="ARBA" id="ARBA00004651"/>
    </source>
</evidence>
<evidence type="ECO:0000256" key="18">
    <source>
        <dbReference type="ARBA" id="ARBA00041418"/>
    </source>
</evidence>
<evidence type="ECO:0000256" key="21">
    <source>
        <dbReference type="SAM" id="Phobius"/>
    </source>
</evidence>
<evidence type="ECO:0000256" key="16">
    <source>
        <dbReference type="ARBA" id="ARBA00038053"/>
    </source>
</evidence>
<evidence type="ECO:0000256" key="9">
    <source>
        <dbReference type="ARBA" id="ARBA00022984"/>
    </source>
</evidence>
<keyword evidence="9" id="KW-0573">Peptidoglycan synthesis</keyword>
<gene>
    <name evidence="22" type="ORF">A2W14_00245</name>
</gene>
<keyword evidence="13" id="KW-0961">Cell wall biogenesis/degradation</keyword>
<comment type="caution">
    <text evidence="22">The sequence shown here is derived from an EMBL/GenBank/DDBJ whole genome shotgun (WGS) entry which is preliminary data.</text>
</comment>
<keyword evidence="10 21" id="KW-1133">Transmembrane helix</keyword>
<evidence type="ECO:0000256" key="20">
    <source>
        <dbReference type="ARBA" id="ARBA00049902"/>
    </source>
</evidence>
<keyword evidence="8" id="KW-0133">Cell shape</keyword>
<evidence type="ECO:0000256" key="5">
    <source>
        <dbReference type="ARBA" id="ARBA00022676"/>
    </source>
</evidence>
<reference evidence="22 23" key="1">
    <citation type="journal article" date="2016" name="Nat. Commun.">
        <title>Thousands of microbial genomes shed light on interconnected biogeochemical processes in an aquifer system.</title>
        <authorList>
            <person name="Anantharaman K."/>
            <person name="Brown C.T."/>
            <person name="Hug L.A."/>
            <person name="Sharon I."/>
            <person name="Castelle C.J."/>
            <person name="Probst A.J."/>
            <person name="Thomas B.C."/>
            <person name="Singh A."/>
            <person name="Wilkins M.J."/>
            <person name="Karaoz U."/>
            <person name="Brodie E.L."/>
            <person name="Williams K.H."/>
            <person name="Hubbard S.S."/>
            <person name="Banfield J.F."/>
        </authorList>
    </citation>
    <scope>NUCLEOTIDE SEQUENCE [LARGE SCALE GENOMIC DNA]</scope>
</reference>
<keyword evidence="3" id="KW-1003">Cell membrane</keyword>
<evidence type="ECO:0000256" key="6">
    <source>
        <dbReference type="ARBA" id="ARBA00022679"/>
    </source>
</evidence>
<dbReference type="GO" id="GO:0071555">
    <property type="term" value="P:cell wall organization"/>
    <property type="evidence" value="ECO:0007669"/>
    <property type="project" value="UniProtKB-KW"/>
</dbReference>
<evidence type="ECO:0000256" key="2">
    <source>
        <dbReference type="ARBA" id="ARBA00004752"/>
    </source>
</evidence>
<keyword evidence="12" id="KW-0131">Cell cycle</keyword>
<evidence type="ECO:0000256" key="8">
    <source>
        <dbReference type="ARBA" id="ARBA00022960"/>
    </source>
</evidence>
<dbReference type="GO" id="GO:0005886">
    <property type="term" value="C:plasma membrane"/>
    <property type="evidence" value="ECO:0007669"/>
    <property type="project" value="UniProtKB-SubCell"/>
</dbReference>
<feature type="transmembrane region" description="Helical" evidence="21">
    <location>
        <begin position="57"/>
        <end position="79"/>
    </location>
</feature>
<dbReference type="Pfam" id="PF01098">
    <property type="entry name" value="FTSW_RODA_SPOVE"/>
    <property type="match status" value="1"/>
</dbReference>
<feature type="transmembrane region" description="Helical" evidence="21">
    <location>
        <begin position="206"/>
        <end position="226"/>
    </location>
</feature>
<dbReference type="GO" id="GO:0032153">
    <property type="term" value="C:cell division site"/>
    <property type="evidence" value="ECO:0007669"/>
    <property type="project" value="TreeGrafter"/>
</dbReference>
<dbReference type="InterPro" id="IPR001182">
    <property type="entry name" value="FtsW/RodA"/>
</dbReference>
<feature type="transmembrane region" description="Helical" evidence="21">
    <location>
        <begin position="33"/>
        <end position="51"/>
    </location>
</feature>
<proteinExistence type="inferred from homology"/>
<accession>A0A1F5YRW9</accession>
<keyword evidence="4 22" id="KW-0132">Cell division</keyword>
<evidence type="ECO:0000256" key="19">
    <source>
        <dbReference type="ARBA" id="ARBA00044770"/>
    </source>
</evidence>
<dbReference type="NCBIfam" id="TIGR02614">
    <property type="entry name" value="ftsW"/>
    <property type="match status" value="1"/>
</dbReference>
<dbReference type="GO" id="GO:0008360">
    <property type="term" value="P:regulation of cell shape"/>
    <property type="evidence" value="ECO:0007669"/>
    <property type="project" value="UniProtKB-KW"/>
</dbReference>
<evidence type="ECO:0000256" key="7">
    <source>
        <dbReference type="ARBA" id="ARBA00022692"/>
    </source>
</evidence>
<feature type="transmembrane region" description="Helical" evidence="21">
    <location>
        <begin position="250"/>
        <end position="270"/>
    </location>
</feature>
<evidence type="ECO:0000256" key="4">
    <source>
        <dbReference type="ARBA" id="ARBA00022618"/>
    </source>
</evidence>
<dbReference type="AlphaFoldDB" id="A0A1F5YRW9"/>
<comment type="subcellular location">
    <subcellularLocation>
        <location evidence="1">Cell membrane</location>
        <topology evidence="1">Multi-pass membrane protein</topology>
    </subcellularLocation>
</comment>
<comment type="pathway">
    <text evidence="2">Cell wall biogenesis; peptidoglycan biosynthesis.</text>
</comment>
<feature type="transmembrane region" description="Helical" evidence="21">
    <location>
        <begin position="162"/>
        <end position="185"/>
    </location>
</feature>
<keyword evidence="11 21" id="KW-0472">Membrane</keyword>
<dbReference type="GO" id="GO:0009252">
    <property type="term" value="P:peptidoglycan biosynthetic process"/>
    <property type="evidence" value="ECO:0007669"/>
    <property type="project" value="UniProtKB-KW"/>
</dbReference>
<evidence type="ECO:0000313" key="23">
    <source>
        <dbReference type="Proteomes" id="UP000176665"/>
    </source>
</evidence>
<protein>
    <recommendedName>
        <fullName evidence="17">Probable peptidoglycan glycosyltransferase FtsW</fullName>
        <ecNumber evidence="19">2.4.99.28</ecNumber>
    </recommendedName>
    <alternativeName>
        <fullName evidence="18">Cell division protein FtsW</fullName>
    </alternativeName>
    <alternativeName>
        <fullName evidence="15">Cell wall polymerase</fullName>
    </alternativeName>
    <alternativeName>
        <fullName evidence="14">Peptidoglycan polymerase</fullName>
    </alternativeName>
</protein>
<evidence type="ECO:0000256" key="14">
    <source>
        <dbReference type="ARBA" id="ARBA00032370"/>
    </source>
</evidence>
<comment type="catalytic activity">
    <reaction evidence="20">
        <text>[GlcNAc-(1-&gt;4)-Mur2Ac(oyl-L-Ala-gamma-D-Glu-L-Lys-D-Ala-D-Ala)](n)-di-trans,octa-cis-undecaprenyl diphosphate + beta-D-GlcNAc-(1-&gt;4)-Mur2Ac(oyl-L-Ala-gamma-D-Glu-L-Lys-D-Ala-D-Ala)-di-trans,octa-cis-undecaprenyl diphosphate = [GlcNAc-(1-&gt;4)-Mur2Ac(oyl-L-Ala-gamma-D-Glu-L-Lys-D-Ala-D-Ala)](n+1)-di-trans,octa-cis-undecaprenyl diphosphate + di-trans,octa-cis-undecaprenyl diphosphate + H(+)</text>
        <dbReference type="Rhea" id="RHEA:23708"/>
        <dbReference type="Rhea" id="RHEA-COMP:9602"/>
        <dbReference type="Rhea" id="RHEA-COMP:9603"/>
        <dbReference type="ChEBI" id="CHEBI:15378"/>
        <dbReference type="ChEBI" id="CHEBI:58405"/>
        <dbReference type="ChEBI" id="CHEBI:60033"/>
        <dbReference type="ChEBI" id="CHEBI:78435"/>
        <dbReference type="EC" id="2.4.99.28"/>
    </reaction>
</comment>
<feature type="transmembrane region" description="Helical" evidence="21">
    <location>
        <begin position="282"/>
        <end position="310"/>
    </location>
</feature>
<dbReference type="PANTHER" id="PTHR30474">
    <property type="entry name" value="CELL CYCLE PROTEIN"/>
    <property type="match status" value="1"/>
</dbReference>
<evidence type="ECO:0000256" key="13">
    <source>
        <dbReference type="ARBA" id="ARBA00023316"/>
    </source>
</evidence>
<evidence type="ECO:0000256" key="10">
    <source>
        <dbReference type="ARBA" id="ARBA00022989"/>
    </source>
</evidence>
<dbReference type="EC" id="2.4.99.28" evidence="19"/>
<evidence type="ECO:0000256" key="12">
    <source>
        <dbReference type="ARBA" id="ARBA00023306"/>
    </source>
</evidence>
<dbReference type="GO" id="GO:0008955">
    <property type="term" value="F:peptidoglycan glycosyltransferase activity"/>
    <property type="evidence" value="ECO:0007669"/>
    <property type="project" value="UniProtKB-EC"/>
</dbReference>
<evidence type="ECO:0000256" key="15">
    <source>
        <dbReference type="ARBA" id="ARBA00033270"/>
    </source>
</evidence>
<keyword evidence="7 21" id="KW-0812">Transmembrane</keyword>
<dbReference type="InterPro" id="IPR013437">
    <property type="entry name" value="FtsW"/>
</dbReference>
<evidence type="ECO:0000256" key="11">
    <source>
        <dbReference type="ARBA" id="ARBA00023136"/>
    </source>
</evidence>
<sequence>MFTVFGLVMIYEASNVAAFQLFNDKYHFVKDQLTWAIFGFGLLIISSRIHYKKYFNLAAPLLVVSIISLIAVLIPGIGLKLLGARRWISIGQFSFQPSELSKISLILYLSAWLTSKEKGRLGAFIFLLGLIVGLIILQPDLGTAVILTSIFMMMYFISQAPIWHFLVLIPSAIVSIIILAIVSPYRYQRLMTFFDPNRDPLGSSYHIRQILISLGSGGIFGLGLGASRQKYQFLPEATTDSIFAIIGEELGFLGTCFLIIMFLIFLYRIYIIVKSSPDKFAFLLSAGILSLFGFQILINIGAMVAIFPLTGIPLPFISYGGSNLIISLLSIGILLNISKYRVQKK</sequence>
<evidence type="ECO:0000313" key="22">
    <source>
        <dbReference type="EMBL" id="OGG02930.1"/>
    </source>
</evidence>
<dbReference type="GO" id="GO:0051301">
    <property type="term" value="P:cell division"/>
    <property type="evidence" value="ECO:0007669"/>
    <property type="project" value="UniProtKB-KW"/>
</dbReference>
<keyword evidence="6" id="KW-0808">Transferase</keyword>
<dbReference type="Proteomes" id="UP000176665">
    <property type="component" value="Unassembled WGS sequence"/>
</dbReference>
<evidence type="ECO:0000256" key="3">
    <source>
        <dbReference type="ARBA" id="ARBA00022475"/>
    </source>
</evidence>
<dbReference type="STRING" id="1798371.A2W14_00245"/>
<dbReference type="GO" id="GO:0015648">
    <property type="term" value="F:lipid-linked peptidoglycan transporter activity"/>
    <property type="evidence" value="ECO:0007669"/>
    <property type="project" value="TreeGrafter"/>
</dbReference>
<feature type="transmembrane region" description="Helical" evidence="21">
    <location>
        <begin position="123"/>
        <end position="156"/>
    </location>
</feature>
<dbReference type="PANTHER" id="PTHR30474:SF2">
    <property type="entry name" value="PEPTIDOGLYCAN GLYCOSYLTRANSFERASE FTSW-RELATED"/>
    <property type="match status" value="1"/>
</dbReference>
<feature type="transmembrane region" description="Helical" evidence="21">
    <location>
        <begin position="316"/>
        <end position="337"/>
    </location>
</feature>
<dbReference type="EMBL" id="MFJA01000046">
    <property type="protein sequence ID" value="OGG02930.1"/>
    <property type="molecule type" value="Genomic_DNA"/>
</dbReference>
<evidence type="ECO:0000256" key="17">
    <source>
        <dbReference type="ARBA" id="ARBA00041185"/>
    </source>
</evidence>
<keyword evidence="5" id="KW-0328">Glycosyltransferase</keyword>
<name>A0A1F5YRW9_9BACT</name>
<comment type="similarity">
    <text evidence="16">Belongs to the SEDS family. FtsW subfamily.</text>
</comment>
<organism evidence="22 23">
    <name type="scientific">Candidatus Gottesmanbacteria bacterium RBG_16_37_8</name>
    <dbReference type="NCBI Taxonomy" id="1798371"/>
    <lineage>
        <taxon>Bacteria</taxon>
        <taxon>Candidatus Gottesmaniibacteriota</taxon>
    </lineage>
</organism>